<protein>
    <submittedName>
        <fullName evidence="2">Uncharacterized protein</fullName>
    </submittedName>
</protein>
<dbReference type="EMBL" id="AMRL01000001">
    <property type="protein sequence ID" value="EKE78846.1"/>
    <property type="molecule type" value="Genomic_DNA"/>
</dbReference>
<keyword evidence="3" id="KW-1185">Reference proteome</keyword>
<evidence type="ECO:0000256" key="1">
    <source>
        <dbReference type="SAM" id="MobiDB-lite"/>
    </source>
</evidence>
<gene>
    <name evidence="2" type="ORF">P24_00805</name>
</gene>
<evidence type="ECO:0000313" key="2">
    <source>
        <dbReference type="EMBL" id="EKE78846.1"/>
    </source>
</evidence>
<accession>K2J6Y5</accession>
<evidence type="ECO:0000313" key="3">
    <source>
        <dbReference type="Proteomes" id="UP000006746"/>
    </source>
</evidence>
<organism evidence="2 3">
    <name type="scientific">Oceanibaculum indicum P24</name>
    <dbReference type="NCBI Taxonomy" id="1207063"/>
    <lineage>
        <taxon>Bacteria</taxon>
        <taxon>Pseudomonadati</taxon>
        <taxon>Pseudomonadota</taxon>
        <taxon>Alphaproteobacteria</taxon>
        <taxon>Rhodospirillales</taxon>
        <taxon>Oceanibaculaceae</taxon>
        <taxon>Oceanibaculum</taxon>
    </lineage>
</organism>
<feature type="region of interest" description="Disordered" evidence="1">
    <location>
        <begin position="54"/>
        <end position="138"/>
    </location>
</feature>
<reference evidence="2 3" key="1">
    <citation type="journal article" date="2012" name="J. Bacteriol.">
        <title>Genome Sequence of Oceanibaculum indicum Type Strain P24.</title>
        <authorList>
            <person name="Lai Q."/>
            <person name="Shao Z."/>
        </authorList>
    </citation>
    <scope>NUCLEOTIDE SEQUENCE [LARGE SCALE GENOMIC DNA]</scope>
    <source>
        <strain evidence="2 3">P24</strain>
    </source>
</reference>
<dbReference type="STRING" id="1207063.P24_00805"/>
<comment type="caution">
    <text evidence="2">The sequence shown here is derived from an EMBL/GenBank/DDBJ whole genome shotgun (WGS) entry which is preliminary data.</text>
</comment>
<proteinExistence type="predicted"/>
<dbReference type="AlphaFoldDB" id="K2J6Y5"/>
<dbReference type="Proteomes" id="UP000006746">
    <property type="component" value="Unassembled WGS sequence"/>
</dbReference>
<feature type="compositionally biased region" description="Basic and acidic residues" evidence="1">
    <location>
        <begin position="108"/>
        <end position="138"/>
    </location>
</feature>
<feature type="compositionally biased region" description="Basic and acidic residues" evidence="1">
    <location>
        <begin position="54"/>
        <end position="73"/>
    </location>
</feature>
<sequence length="138" mass="16023">MIHLLLGGSGQQPHMADMVKFTFLLTVAGLLAASSALTDAQAQSDRRRLIYDLLEQRQSRDPSRPDTIERLPDRPALPDTLRTPDSQRDPILRPGTPDPTAPRSPLLESDRRQQEQREFQERLDRRERFERQRLLMER</sequence>
<name>K2J6Y5_9PROT</name>